<dbReference type="EMBL" id="CP163433">
    <property type="protein sequence ID" value="XDQ21577.1"/>
    <property type="molecule type" value="Genomic_DNA"/>
</dbReference>
<keyword evidence="2" id="KW-0812">Transmembrane</keyword>
<feature type="transmembrane region" description="Helical" evidence="2">
    <location>
        <begin position="96"/>
        <end position="112"/>
    </location>
</feature>
<feature type="compositionally biased region" description="Basic residues" evidence="1">
    <location>
        <begin position="117"/>
        <end position="131"/>
    </location>
</feature>
<protein>
    <recommendedName>
        <fullName evidence="4">Zinc-finger domain-containing protein</fullName>
    </recommendedName>
</protein>
<reference evidence="3" key="1">
    <citation type="submission" date="2024-07" db="EMBL/GenBank/DDBJ databases">
        <authorList>
            <person name="Yu S.T."/>
        </authorList>
    </citation>
    <scope>NUCLEOTIDE SEQUENCE</scope>
    <source>
        <strain evidence="3">R17</strain>
    </source>
</reference>
<evidence type="ECO:0000256" key="1">
    <source>
        <dbReference type="SAM" id="MobiDB-lite"/>
    </source>
</evidence>
<dbReference type="RefSeq" id="WP_369152942.1">
    <property type="nucleotide sequence ID" value="NZ_CP163433.1"/>
</dbReference>
<dbReference type="AlphaFoldDB" id="A0AB39NUT9"/>
<evidence type="ECO:0008006" key="4">
    <source>
        <dbReference type="Google" id="ProtNLM"/>
    </source>
</evidence>
<keyword evidence="2" id="KW-1133">Transmembrane helix</keyword>
<sequence length="150" mass="16310">MAHAEPAHLVELTLGHATASEEDAGALRHIAQCPRCRDELRTMIRVVTAARTAQLVDLPAAPPERVWQRITHDLYREPPAPLAPVPAADRAGRDRLLLTALALTVVAALLAAHRARRQRKGRAQAARRGRPGRADPFRDRRAAGPAATLT</sequence>
<accession>A0AB39NUT9</accession>
<feature type="compositionally biased region" description="Basic and acidic residues" evidence="1">
    <location>
        <begin position="132"/>
        <end position="142"/>
    </location>
</feature>
<proteinExistence type="predicted"/>
<name>A0AB39NUT9_9ACTN</name>
<organism evidence="3">
    <name type="scientific">Streptomyces sp. R17</name>
    <dbReference type="NCBI Taxonomy" id="3238626"/>
    <lineage>
        <taxon>Bacteria</taxon>
        <taxon>Bacillati</taxon>
        <taxon>Actinomycetota</taxon>
        <taxon>Actinomycetes</taxon>
        <taxon>Kitasatosporales</taxon>
        <taxon>Streptomycetaceae</taxon>
        <taxon>Streptomyces</taxon>
    </lineage>
</organism>
<gene>
    <name evidence="3" type="ORF">AB5J48_27115</name>
</gene>
<evidence type="ECO:0000313" key="3">
    <source>
        <dbReference type="EMBL" id="XDQ21577.1"/>
    </source>
</evidence>
<evidence type="ECO:0000256" key="2">
    <source>
        <dbReference type="SAM" id="Phobius"/>
    </source>
</evidence>
<feature type="region of interest" description="Disordered" evidence="1">
    <location>
        <begin position="117"/>
        <end position="150"/>
    </location>
</feature>
<keyword evidence="2" id="KW-0472">Membrane</keyword>